<dbReference type="PANTHER" id="PTHR30185:SF18">
    <property type="entry name" value="TRANSCRIPTIONAL REGULATOR MTLR"/>
    <property type="match status" value="1"/>
</dbReference>
<keyword evidence="5" id="KW-1185">Reference proteome</keyword>
<organism evidence="4 5">
    <name type="scientific">Candidatus Enterococcus courvalinii</name>
    <dbReference type="NCBI Taxonomy" id="2815329"/>
    <lineage>
        <taxon>Bacteria</taxon>
        <taxon>Bacillati</taxon>
        <taxon>Bacillota</taxon>
        <taxon>Bacilli</taxon>
        <taxon>Lactobacillales</taxon>
        <taxon>Enterococcaceae</taxon>
        <taxon>Enterococcus</taxon>
    </lineage>
</organism>
<name>A0ABS3HX54_9ENTE</name>
<dbReference type="Proteomes" id="UP000664832">
    <property type="component" value="Unassembled WGS sequence"/>
</dbReference>
<reference evidence="4 5" key="1">
    <citation type="submission" date="2021-03" db="EMBL/GenBank/DDBJ databases">
        <title>Enterococcal diversity collection.</title>
        <authorList>
            <person name="Gilmore M.S."/>
            <person name="Schwartzman J."/>
            <person name="Van Tyne D."/>
            <person name="Martin M."/>
            <person name="Earl A.M."/>
            <person name="Manson A.L."/>
            <person name="Straub T."/>
            <person name="Salamzade R."/>
            <person name="Saavedra J."/>
            <person name="Lebreton F."/>
            <person name="Prichula J."/>
            <person name="Schaufler K."/>
            <person name="Gaca A."/>
            <person name="Sgardioli B."/>
            <person name="Wagenaar J."/>
            <person name="Strong T."/>
        </authorList>
    </citation>
    <scope>NUCLEOTIDE SEQUENCE [LARGE SCALE GENOMIC DNA]</scope>
    <source>
        <strain evidence="4 5">MSG2901</strain>
    </source>
</reference>
<evidence type="ECO:0000256" key="1">
    <source>
        <dbReference type="ARBA" id="ARBA00023015"/>
    </source>
</evidence>
<dbReference type="InterPro" id="IPR007737">
    <property type="entry name" value="Mga_HTH"/>
</dbReference>
<comment type="caution">
    <text evidence="4">The sequence shown here is derived from an EMBL/GenBank/DDBJ whole genome shotgun (WGS) entry which is preliminary data.</text>
</comment>
<sequence length="496" mass="59017">MLISNKTKRELTLLHLIMTSKKTSFDILSKEMKISKRTIGEDITKINSIFHQQFDYKRKIILTNTSGSIKINSPFSDDPISYYYHLKFYLLNESILYQLCILLVTNGEIHQNHLIERLYISTHYLVKLRQQLNKYLSVFDLFLKKENSIYSIEGNEICYRIFTYLLLQDSFQGIKWPFDSYKPNSNLEDEFSKNSLTKDFSIQLFNQILTQRFKYKKFLSINSTNPNFDLFKMIMDNYDGSLLLKNDSFDNLDSSTKESERLYVNFFERIFLSDIIPIKKKVELGRIFESYNHQTCIKSRKTYEKFSRILSASGCTETNYIFLYYINICLILYQTIGNKYFDFLSLLVPTTYLDISEKSIYLNSIKRELDDLYIDKEELNYIVTILCTLCHFHKTSKLKIYIQMTKVFTSVYVIQERLRDIFNQKNIVFTDDYSEADIIITDSFEKKIDKQVLFYLDNISNKKRWYELVKTIQNELLDRLNSELIVPQLPLNKVSK</sequence>
<evidence type="ECO:0000313" key="4">
    <source>
        <dbReference type="EMBL" id="MBO0480985.1"/>
    </source>
</evidence>
<dbReference type="PANTHER" id="PTHR30185">
    <property type="entry name" value="CRYPTIC BETA-GLUCOSIDE BGL OPERON ANTITERMINATOR"/>
    <property type="match status" value="1"/>
</dbReference>
<dbReference type="Pfam" id="PF05043">
    <property type="entry name" value="Mga"/>
    <property type="match status" value="1"/>
</dbReference>
<feature type="domain" description="Mga helix-turn-helix" evidence="3">
    <location>
        <begin position="87"/>
        <end position="166"/>
    </location>
</feature>
<dbReference type="InterPro" id="IPR050661">
    <property type="entry name" value="BglG_antiterminators"/>
</dbReference>
<evidence type="ECO:0000313" key="5">
    <source>
        <dbReference type="Proteomes" id="UP000664832"/>
    </source>
</evidence>
<keyword evidence="2" id="KW-0804">Transcription</keyword>
<evidence type="ECO:0000259" key="3">
    <source>
        <dbReference type="Pfam" id="PF05043"/>
    </source>
</evidence>
<protein>
    <submittedName>
        <fullName evidence="4">Helix-turn-helix domain-containing protein</fullName>
    </submittedName>
</protein>
<proteinExistence type="predicted"/>
<dbReference type="EMBL" id="JAFLWI010000002">
    <property type="protein sequence ID" value="MBO0480985.1"/>
    <property type="molecule type" value="Genomic_DNA"/>
</dbReference>
<gene>
    <name evidence="4" type="ORF">JZO71_01435</name>
</gene>
<keyword evidence="1" id="KW-0805">Transcription regulation</keyword>
<accession>A0ABS3HX54</accession>
<dbReference type="RefSeq" id="WP_206897821.1">
    <property type="nucleotide sequence ID" value="NZ_JAFLWI010000002.1"/>
</dbReference>
<evidence type="ECO:0000256" key="2">
    <source>
        <dbReference type="ARBA" id="ARBA00023163"/>
    </source>
</evidence>